<dbReference type="Proteomes" id="UP000186917">
    <property type="component" value="Unassembled WGS sequence"/>
</dbReference>
<dbReference type="GO" id="GO:0016758">
    <property type="term" value="F:hexosyltransferase activity"/>
    <property type="evidence" value="ECO:0007669"/>
    <property type="project" value="UniProtKB-ARBA"/>
</dbReference>
<dbReference type="GO" id="GO:0017000">
    <property type="term" value="P:antibiotic biosynthetic process"/>
    <property type="evidence" value="ECO:0007669"/>
    <property type="project" value="UniProtKB-ARBA"/>
</dbReference>
<dbReference type="RefSeq" id="WP_076379502.1">
    <property type="nucleotide sequence ID" value="NZ_AP017422.1"/>
</dbReference>
<dbReference type="PANTHER" id="PTHR48050">
    <property type="entry name" value="STEROL 3-BETA-GLUCOSYLTRANSFERASE"/>
    <property type="match status" value="1"/>
</dbReference>
<keyword evidence="1" id="KW-0808">Transferase</keyword>
<dbReference type="CDD" id="cd03784">
    <property type="entry name" value="GT1_Gtf-like"/>
    <property type="match status" value="1"/>
</dbReference>
<accession>A0A173M993</accession>
<dbReference type="OrthoDB" id="764352at2"/>
<reference evidence="2" key="1">
    <citation type="submission" date="2017-01" db="EMBL/GenBank/DDBJ databases">
        <authorList>
            <person name="Varghese N."/>
            <person name="Submissions S."/>
        </authorList>
    </citation>
    <scope>NUCLEOTIDE SEQUENCE [LARGE SCALE GENOMIC DNA]</scope>
    <source>
        <strain evidence="2">DSM 21054</strain>
    </source>
</reference>
<evidence type="ECO:0000313" key="2">
    <source>
        <dbReference type="Proteomes" id="UP000186917"/>
    </source>
</evidence>
<dbReference type="InterPro" id="IPR002213">
    <property type="entry name" value="UDP_glucos_trans"/>
</dbReference>
<dbReference type="GO" id="GO:0008194">
    <property type="term" value="F:UDP-glycosyltransferase activity"/>
    <property type="evidence" value="ECO:0007669"/>
    <property type="project" value="InterPro"/>
</dbReference>
<dbReference type="SUPFAM" id="SSF53756">
    <property type="entry name" value="UDP-Glycosyltransferase/glycogen phosphorylase"/>
    <property type="match status" value="1"/>
</dbReference>
<dbReference type="PANTHER" id="PTHR48050:SF13">
    <property type="entry name" value="STEROL 3-BETA-GLUCOSYLTRANSFERASE UGT80A2"/>
    <property type="match status" value="1"/>
</dbReference>
<dbReference type="Pfam" id="PF00201">
    <property type="entry name" value="UDPGT"/>
    <property type="match status" value="1"/>
</dbReference>
<dbReference type="KEGG" id="fln:FLA_0093"/>
<dbReference type="STRING" id="477680.SAMN05421788_104150"/>
<dbReference type="FunFam" id="3.40.50.2000:FF:000072">
    <property type="entry name" value="Glycosyl transferase"/>
    <property type="match status" value="1"/>
</dbReference>
<proteinExistence type="predicted"/>
<dbReference type="InterPro" id="IPR050426">
    <property type="entry name" value="Glycosyltransferase_28"/>
</dbReference>
<protein>
    <submittedName>
        <fullName evidence="1">Glycosyltransferase, MGT family</fullName>
    </submittedName>
</protein>
<organism evidence="1 2">
    <name type="scientific">Filimonas lacunae</name>
    <dbReference type="NCBI Taxonomy" id="477680"/>
    <lineage>
        <taxon>Bacteria</taxon>
        <taxon>Pseudomonadati</taxon>
        <taxon>Bacteroidota</taxon>
        <taxon>Chitinophagia</taxon>
        <taxon>Chitinophagales</taxon>
        <taxon>Chitinophagaceae</taxon>
        <taxon>Filimonas</taxon>
    </lineage>
</organism>
<dbReference type="PROSITE" id="PS00221">
    <property type="entry name" value="MIP"/>
    <property type="match status" value="1"/>
</dbReference>
<sequence>MAKYAFVVPPLTGHINPTISVGTVLLQYGHEVAWISLDEKLQQQLPPGGQLLLIQYDSSDEMKKQGQEYLDIITRKNVYGIESVKFLYEEVLIPLNRYMYDGIIDWLERYQPDVVINDHQLFAGAIAAYNKGICYATSVTAPAAIKMQEDLPMVHQWEADQIIALQKELGVQEDKLIACSERLTLVFTSRAFFGEMVLPDWYRFTGPVLAARHMDIDFPWEQLLAYKERPRLLISIGTTFDHAYKKDFFTKVAEAFRNETITVVLVSDPDLLEQWPDNFIVQKRVPQLDLLPYMSAVLCHAGHNTVCETLMQGLPLVVVPIAYDQSYVAGRVVQVNAGVRLNYKRCKAAHIKEAVWQVIQDKSYKEHAGEIKASFEQAGGTGRAVRLLEGLLTSVEYQ</sequence>
<dbReference type="AlphaFoldDB" id="A0A173M993"/>
<dbReference type="EMBL" id="FTOR01000004">
    <property type="protein sequence ID" value="SIT15321.1"/>
    <property type="molecule type" value="Genomic_DNA"/>
</dbReference>
<dbReference type="Gene3D" id="3.40.50.2000">
    <property type="entry name" value="Glycogen Phosphorylase B"/>
    <property type="match status" value="2"/>
</dbReference>
<gene>
    <name evidence="1" type="ORF">SAMN05421788_104150</name>
</gene>
<dbReference type="InterPro" id="IPR022357">
    <property type="entry name" value="MIP_CS"/>
</dbReference>
<keyword evidence="2" id="KW-1185">Reference proteome</keyword>
<evidence type="ECO:0000313" key="1">
    <source>
        <dbReference type="EMBL" id="SIT15321.1"/>
    </source>
</evidence>
<name>A0A173M993_9BACT</name>